<evidence type="ECO:0000313" key="2">
    <source>
        <dbReference type="Proteomes" id="UP000006238"/>
    </source>
</evidence>
<comment type="caution">
    <text evidence="1">The sequence shown here is derived from an EMBL/GenBank/DDBJ whole genome shotgun (WGS) entry which is preliminary data.</text>
</comment>
<dbReference type="AlphaFoldDB" id="D4RYW8"/>
<protein>
    <submittedName>
        <fullName evidence="1">Uncharacterized protein</fullName>
    </submittedName>
</protein>
<dbReference type="HOGENOM" id="CLU_1977449_0_0_9"/>
<organism evidence="1 2">
    <name type="scientific">Eshraghiella crossota DSM 2876</name>
    <dbReference type="NCBI Taxonomy" id="511680"/>
    <lineage>
        <taxon>Bacteria</taxon>
        <taxon>Bacillati</taxon>
        <taxon>Bacillota</taxon>
        <taxon>Clostridia</taxon>
        <taxon>Lachnospirales</taxon>
        <taxon>Lachnospiraceae</taxon>
        <taxon>Eshraghiella</taxon>
    </lineage>
</organism>
<dbReference type="EMBL" id="ABWN01000024">
    <property type="protein sequence ID" value="EFF68817.1"/>
    <property type="molecule type" value="Genomic_DNA"/>
</dbReference>
<sequence>MIGKRGALKYGLNNNRRLELRITVEFETKPNANTNIMQPQNIDFQNVSGNLIQETKKFMVSLENNAEDVIEVLRSIWELSSLYDGYFYKPCKYNVDGIDVNVEKLYFLSFYDCKTESGKRRSRQRF</sequence>
<proteinExistence type="predicted"/>
<reference evidence="1 2" key="1">
    <citation type="submission" date="2010-02" db="EMBL/GenBank/DDBJ databases">
        <authorList>
            <person name="Weinstock G."/>
            <person name="Sodergren E."/>
            <person name="Clifton S."/>
            <person name="Fulton L."/>
            <person name="Fulton B."/>
            <person name="Courtney L."/>
            <person name="Fronick C."/>
            <person name="Harrison M."/>
            <person name="Strong C."/>
            <person name="Farmer C."/>
            <person name="Delahaunty K."/>
            <person name="Markovic C."/>
            <person name="Hall O."/>
            <person name="Minx P."/>
            <person name="Tomlinson C."/>
            <person name="Mitreva M."/>
            <person name="Nelson J."/>
            <person name="Hou S."/>
            <person name="Wollam A."/>
            <person name="Pepin K.H."/>
            <person name="Johnson M."/>
            <person name="Bhonagiri V."/>
            <person name="Zhang X."/>
            <person name="Suruliraj S."/>
            <person name="Warren W."/>
            <person name="Chinwalla A."/>
            <person name="Mardis E.R."/>
            <person name="Wilson R.K."/>
        </authorList>
    </citation>
    <scope>NUCLEOTIDE SEQUENCE [LARGE SCALE GENOMIC DNA]</scope>
    <source>
        <strain evidence="1 2">DSM 2876</strain>
    </source>
</reference>
<name>D4RYW8_9FIRM</name>
<dbReference type="Proteomes" id="UP000006238">
    <property type="component" value="Unassembled WGS sequence"/>
</dbReference>
<gene>
    <name evidence="1" type="ORF">BUTYVIB_01032</name>
</gene>
<accession>D4RYW8</accession>
<keyword evidence="2" id="KW-1185">Reference proteome</keyword>
<evidence type="ECO:0000313" key="1">
    <source>
        <dbReference type="EMBL" id="EFF68817.1"/>
    </source>
</evidence>